<evidence type="ECO:0000313" key="2">
    <source>
        <dbReference type="EMBL" id="OGY44917.1"/>
    </source>
</evidence>
<gene>
    <name evidence="2" type="ORF">A2729_04005</name>
</gene>
<dbReference type="AlphaFoldDB" id="A0A1G1Y028"/>
<reference evidence="2 3" key="1">
    <citation type="journal article" date="2016" name="Nat. Commun.">
        <title>Thousands of microbial genomes shed light on interconnected biogeochemical processes in an aquifer system.</title>
        <authorList>
            <person name="Anantharaman K."/>
            <person name="Brown C.T."/>
            <person name="Hug L.A."/>
            <person name="Sharon I."/>
            <person name="Castelle C.J."/>
            <person name="Probst A.J."/>
            <person name="Thomas B.C."/>
            <person name="Singh A."/>
            <person name="Wilkins M.J."/>
            <person name="Karaoz U."/>
            <person name="Brodie E.L."/>
            <person name="Williams K.H."/>
            <person name="Hubbard S.S."/>
            <person name="Banfield J.F."/>
        </authorList>
    </citation>
    <scope>NUCLEOTIDE SEQUENCE [LARGE SCALE GENOMIC DNA]</scope>
</reference>
<evidence type="ECO:0000313" key="3">
    <source>
        <dbReference type="Proteomes" id="UP000178930"/>
    </source>
</evidence>
<name>A0A1G1Y028_9BACT</name>
<dbReference type="Proteomes" id="UP000178930">
    <property type="component" value="Unassembled WGS sequence"/>
</dbReference>
<dbReference type="STRING" id="1797532.A2729_04005"/>
<dbReference type="PANTHER" id="PTHR43000">
    <property type="entry name" value="DTDP-D-GLUCOSE 4,6-DEHYDRATASE-RELATED"/>
    <property type="match status" value="1"/>
</dbReference>
<dbReference type="InterPro" id="IPR036291">
    <property type="entry name" value="NAD(P)-bd_dom_sf"/>
</dbReference>
<protein>
    <submittedName>
        <fullName evidence="2">GDP-mannose 4,6-dehydratase</fullName>
    </submittedName>
</protein>
<dbReference type="Gene3D" id="3.90.25.10">
    <property type="entry name" value="UDP-galactose 4-epimerase, domain 1"/>
    <property type="match status" value="1"/>
</dbReference>
<dbReference type="InterPro" id="IPR016040">
    <property type="entry name" value="NAD(P)-bd_dom"/>
</dbReference>
<dbReference type="Pfam" id="PF16363">
    <property type="entry name" value="GDP_Man_Dehyd"/>
    <property type="match status" value="1"/>
</dbReference>
<dbReference type="Gene3D" id="3.40.50.720">
    <property type="entry name" value="NAD(P)-binding Rossmann-like Domain"/>
    <property type="match status" value="1"/>
</dbReference>
<dbReference type="SUPFAM" id="SSF51735">
    <property type="entry name" value="NAD(P)-binding Rossmann-fold domains"/>
    <property type="match status" value="1"/>
</dbReference>
<dbReference type="EMBL" id="MHIB01000009">
    <property type="protein sequence ID" value="OGY44917.1"/>
    <property type="molecule type" value="Genomic_DNA"/>
</dbReference>
<organism evidence="2 3">
    <name type="scientific">Candidatus Buchananbacteria bacterium RIFCSPHIGHO2_01_FULL_39_14</name>
    <dbReference type="NCBI Taxonomy" id="1797532"/>
    <lineage>
        <taxon>Bacteria</taxon>
        <taxon>Candidatus Buchananiibacteriota</taxon>
    </lineage>
</organism>
<evidence type="ECO:0000259" key="1">
    <source>
        <dbReference type="Pfam" id="PF16363"/>
    </source>
</evidence>
<dbReference type="CDD" id="cd05260">
    <property type="entry name" value="GDP_MD_SDR_e"/>
    <property type="match status" value="1"/>
</dbReference>
<sequence length="325" mass="37013">MKILITGITGFAGSHLADYLLANHPEVEIYGIKRWRSKTENIEHIKDKVKYSDCDIKDAHNVYEVIDNIRPDKIFHLAAQSYVPASWEAPVETLILNIAGQTNIFEAVKKIRVKEKKYDPIILIAGSSEEYGLVHPNEVPIKESNPLRPLSPYGVSKVCQDLLGFQYWHSYKIRSIRSRAFNHSGPRRGEVFVDSNFALQIAKIEKGKQEPKIMVGNLEAKRDFTDVRDIVRAYWLATEKCQPGEAYNISSGKSYSIKEVLEKLLSLSTAKNIKVESDSGRLRPSDVPILTGDSTKFRQTTGWQPEIDYLNQTLKDMLDYWRGIV</sequence>
<comment type="caution">
    <text evidence="2">The sequence shown here is derived from an EMBL/GenBank/DDBJ whole genome shotgun (WGS) entry which is preliminary data.</text>
</comment>
<feature type="domain" description="NAD(P)-binding" evidence="1">
    <location>
        <begin position="4"/>
        <end position="308"/>
    </location>
</feature>
<proteinExistence type="predicted"/>
<accession>A0A1G1Y028</accession>